<organism evidence="2 3">
    <name type="scientific">Nelumbo nucifera</name>
    <name type="common">Sacred lotus</name>
    <dbReference type="NCBI Taxonomy" id="4432"/>
    <lineage>
        <taxon>Eukaryota</taxon>
        <taxon>Viridiplantae</taxon>
        <taxon>Streptophyta</taxon>
        <taxon>Embryophyta</taxon>
        <taxon>Tracheophyta</taxon>
        <taxon>Spermatophyta</taxon>
        <taxon>Magnoliopsida</taxon>
        <taxon>Proteales</taxon>
        <taxon>Nelumbonaceae</taxon>
        <taxon>Nelumbo</taxon>
    </lineage>
</organism>
<name>A0A822YJ23_NELNU</name>
<accession>A0A822YJ23</accession>
<evidence type="ECO:0000313" key="3">
    <source>
        <dbReference type="Proteomes" id="UP000607653"/>
    </source>
</evidence>
<dbReference type="AlphaFoldDB" id="A0A822YJ23"/>
<dbReference type="Pfam" id="PF00173">
    <property type="entry name" value="Cyt-b5"/>
    <property type="match status" value="1"/>
</dbReference>
<keyword evidence="3" id="KW-1185">Reference proteome</keyword>
<evidence type="ECO:0000259" key="1">
    <source>
        <dbReference type="Pfam" id="PF00173"/>
    </source>
</evidence>
<gene>
    <name evidence="2" type="ORF">HUJ06_010362</name>
</gene>
<dbReference type="Gene3D" id="3.10.120.10">
    <property type="entry name" value="Cytochrome b5-like heme/steroid binding domain"/>
    <property type="match status" value="1"/>
</dbReference>
<dbReference type="SUPFAM" id="SSF55856">
    <property type="entry name" value="Cytochrome b5-like heme/steroid binding domain"/>
    <property type="match status" value="1"/>
</dbReference>
<dbReference type="EMBL" id="DUZY01000003">
    <property type="protein sequence ID" value="DAD31511.1"/>
    <property type="molecule type" value="Genomic_DNA"/>
</dbReference>
<dbReference type="InterPro" id="IPR036400">
    <property type="entry name" value="Cyt_B5-like_heme/steroid_sf"/>
</dbReference>
<dbReference type="Proteomes" id="UP000607653">
    <property type="component" value="Unassembled WGS sequence"/>
</dbReference>
<evidence type="ECO:0000313" key="2">
    <source>
        <dbReference type="EMBL" id="DAD31511.1"/>
    </source>
</evidence>
<sequence>MPTITRIYTLQQAAEHNKRDDCWVVIDGKVYPTHHKYLSLSLSLSVSLCACVYAYRKMLVYRSCSS</sequence>
<dbReference type="InterPro" id="IPR001199">
    <property type="entry name" value="Cyt_B5-like_heme/steroid-bd"/>
</dbReference>
<proteinExistence type="predicted"/>
<reference evidence="2 3" key="1">
    <citation type="journal article" date="2020" name="Mol. Biol. Evol.">
        <title>Distinct Expression and Methylation Patterns for Genes with Different Fates following a Single Whole-Genome Duplication in Flowering Plants.</title>
        <authorList>
            <person name="Shi T."/>
            <person name="Rahmani R.S."/>
            <person name="Gugger P.F."/>
            <person name="Wang M."/>
            <person name="Li H."/>
            <person name="Zhang Y."/>
            <person name="Li Z."/>
            <person name="Wang Q."/>
            <person name="Van de Peer Y."/>
            <person name="Marchal K."/>
            <person name="Chen J."/>
        </authorList>
    </citation>
    <scope>NUCLEOTIDE SEQUENCE [LARGE SCALE GENOMIC DNA]</scope>
    <source>
        <tissue evidence="2">Leaf</tissue>
    </source>
</reference>
<comment type="caution">
    <text evidence="2">The sequence shown here is derived from an EMBL/GenBank/DDBJ whole genome shotgun (WGS) entry which is preliminary data.</text>
</comment>
<protein>
    <recommendedName>
        <fullName evidence="1">Cytochrome b5 heme-binding domain-containing protein</fullName>
    </recommendedName>
</protein>
<feature type="domain" description="Cytochrome b5 heme-binding" evidence="1">
    <location>
        <begin position="9"/>
        <end position="31"/>
    </location>
</feature>